<sequence>MPVGPGYPRPPQPPKRNRGLIIAAVIGAVVLGASAVGAVVYRGVTDPHGRSEMDDLTAGRCVDKPSSTGTVYSLPTRSCDKPHDGEVVYVGHLTAWENETAAREAGKTLCVTHATPIIEASTANAVVELMSYAPADEASYRKSTTVQCVAWATGGTKLTESLTGK</sequence>
<gene>
    <name evidence="2" type="ORF">DFR69_112158</name>
</gene>
<dbReference type="Proteomes" id="UP000246410">
    <property type="component" value="Unassembled WGS sequence"/>
</dbReference>
<name>A0A317NAV5_9NOCA</name>
<protein>
    <recommendedName>
        <fullName evidence="4">Regulator of septum formation</fullName>
    </recommendedName>
</protein>
<dbReference type="AlphaFoldDB" id="A0A317NAV5"/>
<feature type="transmembrane region" description="Helical" evidence="1">
    <location>
        <begin position="20"/>
        <end position="41"/>
    </location>
</feature>
<keyword evidence="3" id="KW-1185">Reference proteome</keyword>
<keyword evidence="1" id="KW-0812">Transmembrane</keyword>
<evidence type="ECO:0000313" key="3">
    <source>
        <dbReference type="Proteomes" id="UP000246410"/>
    </source>
</evidence>
<evidence type="ECO:0000256" key="1">
    <source>
        <dbReference type="SAM" id="Phobius"/>
    </source>
</evidence>
<reference evidence="2 3" key="1">
    <citation type="submission" date="2018-05" db="EMBL/GenBank/DDBJ databases">
        <title>Genomic Encyclopedia of Type Strains, Phase IV (KMG-IV): sequencing the most valuable type-strain genomes for metagenomic binning, comparative biology and taxonomic classification.</title>
        <authorList>
            <person name="Goeker M."/>
        </authorList>
    </citation>
    <scope>NUCLEOTIDE SEQUENCE [LARGE SCALE GENOMIC DNA]</scope>
    <source>
        <strain evidence="2 3">DSM 44717</strain>
    </source>
</reference>
<evidence type="ECO:0000313" key="2">
    <source>
        <dbReference type="EMBL" id="PWV70738.1"/>
    </source>
</evidence>
<comment type="caution">
    <text evidence="2">The sequence shown here is derived from an EMBL/GenBank/DDBJ whole genome shotgun (WGS) entry which is preliminary data.</text>
</comment>
<proteinExistence type="predicted"/>
<keyword evidence="1" id="KW-0472">Membrane</keyword>
<dbReference type="EMBL" id="QGTL01000012">
    <property type="protein sequence ID" value="PWV70738.1"/>
    <property type="molecule type" value="Genomic_DNA"/>
</dbReference>
<keyword evidence="1" id="KW-1133">Transmembrane helix</keyword>
<accession>A0A317NAV5</accession>
<organism evidence="2 3">
    <name type="scientific">Nocardia neocaledoniensis</name>
    <dbReference type="NCBI Taxonomy" id="236511"/>
    <lineage>
        <taxon>Bacteria</taxon>
        <taxon>Bacillati</taxon>
        <taxon>Actinomycetota</taxon>
        <taxon>Actinomycetes</taxon>
        <taxon>Mycobacteriales</taxon>
        <taxon>Nocardiaceae</taxon>
        <taxon>Nocardia</taxon>
    </lineage>
</organism>
<evidence type="ECO:0008006" key="4">
    <source>
        <dbReference type="Google" id="ProtNLM"/>
    </source>
</evidence>